<keyword evidence="2" id="KW-0808">Transferase</keyword>
<dbReference type="Gene3D" id="1.10.340.70">
    <property type="match status" value="1"/>
</dbReference>
<reference evidence="2" key="2">
    <citation type="submission" date="2022-01" db="EMBL/GenBank/DDBJ databases">
        <authorList>
            <person name="Yamashiro T."/>
            <person name="Shiraishi A."/>
            <person name="Satake H."/>
            <person name="Nakayama K."/>
        </authorList>
    </citation>
    <scope>NUCLEOTIDE SEQUENCE</scope>
</reference>
<keyword evidence="3" id="KW-1185">Reference proteome</keyword>
<gene>
    <name evidence="2" type="ORF">Tco_0876081</name>
</gene>
<organism evidence="2 3">
    <name type="scientific">Tanacetum coccineum</name>
    <dbReference type="NCBI Taxonomy" id="301880"/>
    <lineage>
        <taxon>Eukaryota</taxon>
        <taxon>Viridiplantae</taxon>
        <taxon>Streptophyta</taxon>
        <taxon>Embryophyta</taxon>
        <taxon>Tracheophyta</taxon>
        <taxon>Spermatophyta</taxon>
        <taxon>Magnoliopsida</taxon>
        <taxon>eudicotyledons</taxon>
        <taxon>Gunneridae</taxon>
        <taxon>Pentapetalae</taxon>
        <taxon>asterids</taxon>
        <taxon>campanulids</taxon>
        <taxon>Asterales</taxon>
        <taxon>Asteraceae</taxon>
        <taxon>Asteroideae</taxon>
        <taxon>Anthemideae</taxon>
        <taxon>Anthemidinae</taxon>
        <taxon>Tanacetum</taxon>
    </lineage>
</organism>
<dbReference type="InterPro" id="IPR041588">
    <property type="entry name" value="Integrase_H2C2"/>
</dbReference>
<dbReference type="InterPro" id="IPR052160">
    <property type="entry name" value="Gypsy_RT_Integrase-like"/>
</dbReference>
<dbReference type="InterPro" id="IPR036397">
    <property type="entry name" value="RNaseH_sf"/>
</dbReference>
<dbReference type="Pfam" id="PF17921">
    <property type="entry name" value="Integrase_H2C2"/>
    <property type="match status" value="1"/>
</dbReference>
<dbReference type="Gene3D" id="3.30.420.10">
    <property type="entry name" value="Ribonuclease H-like superfamily/Ribonuclease H"/>
    <property type="match status" value="1"/>
</dbReference>
<dbReference type="SUPFAM" id="SSF53098">
    <property type="entry name" value="Ribonuclease H-like"/>
    <property type="match status" value="1"/>
</dbReference>
<evidence type="ECO:0000259" key="1">
    <source>
        <dbReference type="Pfam" id="PF17921"/>
    </source>
</evidence>
<sequence length="146" mass="16864">MIRRCVCGSQTQKILDECHHDPTKGHYGPSTSAKFFFDVGFYWPIIFKEAHTLVQNCDAYQRSGSLSRRDEMPLNSIQFGEIFNIWGTDFMGPFPKSHKFEYILVAIDYVSKWAEAKALPTDVQFLQIQKKFYNSLGRVPNRCSVV</sequence>
<dbReference type="PANTHER" id="PTHR47266">
    <property type="entry name" value="ENDONUCLEASE-RELATED"/>
    <property type="match status" value="1"/>
</dbReference>
<accession>A0ABQ5BRF0</accession>
<evidence type="ECO:0000313" key="2">
    <source>
        <dbReference type="EMBL" id="GJT17375.1"/>
    </source>
</evidence>
<evidence type="ECO:0000313" key="3">
    <source>
        <dbReference type="Proteomes" id="UP001151760"/>
    </source>
</evidence>
<comment type="caution">
    <text evidence="2">The sequence shown here is derived from an EMBL/GenBank/DDBJ whole genome shotgun (WGS) entry which is preliminary data.</text>
</comment>
<dbReference type="InterPro" id="IPR012337">
    <property type="entry name" value="RNaseH-like_sf"/>
</dbReference>
<keyword evidence="2" id="KW-0695">RNA-directed DNA polymerase</keyword>
<keyword evidence="2" id="KW-0548">Nucleotidyltransferase</keyword>
<dbReference type="GO" id="GO:0003964">
    <property type="term" value="F:RNA-directed DNA polymerase activity"/>
    <property type="evidence" value="ECO:0007669"/>
    <property type="project" value="UniProtKB-KW"/>
</dbReference>
<dbReference type="EMBL" id="BQNB010013551">
    <property type="protein sequence ID" value="GJT17375.1"/>
    <property type="molecule type" value="Genomic_DNA"/>
</dbReference>
<proteinExistence type="predicted"/>
<name>A0ABQ5BRF0_9ASTR</name>
<protein>
    <submittedName>
        <fullName evidence="2">Reverse transcriptase domain-containing protein</fullName>
    </submittedName>
</protein>
<dbReference type="Proteomes" id="UP001151760">
    <property type="component" value="Unassembled WGS sequence"/>
</dbReference>
<reference evidence="2" key="1">
    <citation type="journal article" date="2022" name="Int. J. Mol. Sci.">
        <title>Draft Genome of Tanacetum Coccineum: Genomic Comparison of Closely Related Tanacetum-Family Plants.</title>
        <authorList>
            <person name="Yamashiro T."/>
            <person name="Shiraishi A."/>
            <person name="Nakayama K."/>
            <person name="Satake H."/>
        </authorList>
    </citation>
    <scope>NUCLEOTIDE SEQUENCE</scope>
</reference>
<feature type="domain" description="Integrase zinc-binding" evidence="1">
    <location>
        <begin position="10"/>
        <end position="63"/>
    </location>
</feature>